<dbReference type="Pfam" id="PF00782">
    <property type="entry name" value="DSPc"/>
    <property type="match status" value="1"/>
</dbReference>
<dbReference type="CDD" id="cd14498">
    <property type="entry name" value="DSP"/>
    <property type="match status" value="1"/>
</dbReference>
<dbReference type="AlphaFoldDB" id="A0A816ZBY5"/>
<dbReference type="InterPro" id="IPR020422">
    <property type="entry name" value="TYR_PHOSPHATASE_DUAL_dom"/>
</dbReference>
<dbReference type="EMBL" id="CAJNRG010016257">
    <property type="protein sequence ID" value="CAF2196149.1"/>
    <property type="molecule type" value="Genomic_DNA"/>
</dbReference>
<comment type="similarity">
    <text evidence="1">Belongs to the protein-tyrosine phosphatase family. Non-receptor class dual specificity subfamily.</text>
</comment>
<dbReference type="InterPro" id="IPR000340">
    <property type="entry name" value="Dual-sp_phosphatase_cat-dom"/>
</dbReference>
<comment type="caution">
    <text evidence="11">The sequence shown here is derived from an EMBL/GenBank/DDBJ whole genome shotgun (WGS) entry which is preliminary data.</text>
</comment>
<comment type="catalytic activity">
    <reaction evidence="4">
        <text>O-phospho-L-seryl-[protein] + H2O = L-seryl-[protein] + phosphate</text>
        <dbReference type="Rhea" id="RHEA:20629"/>
        <dbReference type="Rhea" id="RHEA-COMP:9863"/>
        <dbReference type="Rhea" id="RHEA-COMP:11604"/>
        <dbReference type="ChEBI" id="CHEBI:15377"/>
        <dbReference type="ChEBI" id="CHEBI:29999"/>
        <dbReference type="ChEBI" id="CHEBI:43474"/>
        <dbReference type="ChEBI" id="CHEBI:83421"/>
        <dbReference type="EC" id="3.1.3.16"/>
    </reaction>
</comment>
<evidence type="ECO:0000313" key="9">
    <source>
        <dbReference type="EMBL" id="CAF2103409.1"/>
    </source>
</evidence>
<evidence type="ECO:0000259" key="7">
    <source>
        <dbReference type="PROSITE" id="PS50054"/>
    </source>
</evidence>
<proteinExistence type="inferred from homology"/>
<evidence type="ECO:0000256" key="6">
    <source>
        <dbReference type="SAM" id="MobiDB-lite"/>
    </source>
</evidence>
<feature type="domain" description="Tyrosine-protein phosphatase" evidence="7">
    <location>
        <begin position="4"/>
        <end position="149"/>
    </location>
</feature>
<reference evidence="11" key="1">
    <citation type="submission" date="2021-02" db="EMBL/GenBank/DDBJ databases">
        <authorList>
            <person name="Nowell W R."/>
        </authorList>
    </citation>
    <scope>NUCLEOTIDE SEQUENCE</scope>
</reference>
<accession>A0A816ZBY5</accession>
<evidence type="ECO:0000256" key="3">
    <source>
        <dbReference type="ARBA" id="ARBA00022912"/>
    </source>
</evidence>
<evidence type="ECO:0000256" key="2">
    <source>
        <dbReference type="ARBA" id="ARBA00022801"/>
    </source>
</evidence>
<evidence type="ECO:0000313" key="11">
    <source>
        <dbReference type="EMBL" id="CAF2196149.1"/>
    </source>
</evidence>
<evidence type="ECO:0000313" key="12">
    <source>
        <dbReference type="Proteomes" id="UP000663887"/>
    </source>
</evidence>
<dbReference type="PANTHER" id="PTHR45948">
    <property type="entry name" value="DUAL SPECIFICITY PROTEIN PHOSPHATASE DDB_G0269404-RELATED"/>
    <property type="match status" value="1"/>
</dbReference>
<dbReference type="GO" id="GO:0007165">
    <property type="term" value="P:signal transduction"/>
    <property type="evidence" value="ECO:0007669"/>
    <property type="project" value="TreeGrafter"/>
</dbReference>
<comment type="catalytic activity">
    <reaction evidence="5">
        <text>O-phospho-L-threonyl-[protein] + H2O = L-threonyl-[protein] + phosphate</text>
        <dbReference type="Rhea" id="RHEA:47004"/>
        <dbReference type="Rhea" id="RHEA-COMP:11060"/>
        <dbReference type="Rhea" id="RHEA-COMP:11605"/>
        <dbReference type="ChEBI" id="CHEBI:15377"/>
        <dbReference type="ChEBI" id="CHEBI:30013"/>
        <dbReference type="ChEBI" id="CHEBI:43474"/>
        <dbReference type="ChEBI" id="CHEBI:61977"/>
        <dbReference type="EC" id="3.1.3.16"/>
    </reaction>
</comment>
<dbReference type="PROSITE" id="PS00383">
    <property type="entry name" value="TYR_PHOSPHATASE_1"/>
    <property type="match status" value="1"/>
</dbReference>
<dbReference type="Proteomes" id="UP000663824">
    <property type="component" value="Unassembled WGS sequence"/>
</dbReference>
<sequence length="358" mass="41634">MGGEMSLVLPHLYLGSMKDRTNSTLMVKNKVKRVLCIIDVPDMVIDRDEYKPTHLLNIPAADAQQQDLAQYFEKCIEFIHQARIEHENILVHCQAGISRSATVVVAYVMTIGDYDVEKALQIVKGARGYIHPNPGFLSQLKRYYTNDVKRNWYRLTRRYPDYVFNDDETFVKESLDTYWQQFEPAYIAEPGQKKLEKKFGSPLRTEDDLHMFEENERAYERMINGDISLQQVSNDELNFNVVKQKAPPSIFFFFYSVSSFFLPHWHINVCIYACHPIIVVEQIIDNNQEQKLRRIISVDEEKPSASIIIINEHQALSHDQSIDKTPVVSSSTTKRYHGSKRKFTTSKAIRRSNTMRSK</sequence>
<evidence type="ECO:0000259" key="8">
    <source>
        <dbReference type="PROSITE" id="PS50056"/>
    </source>
</evidence>
<gene>
    <name evidence="10" type="ORF">MBJ925_LOCUS24464</name>
    <name evidence="9" type="ORF">WKI299_LOCUS20667</name>
    <name evidence="11" type="ORF">XDN619_LOCUS32532</name>
</gene>
<dbReference type="PANTHER" id="PTHR45948:SF2">
    <property type="entry name" value="DUAL SPECIFICITY PROTEIN PHOSPHATASE"/>
    <property type="match status" value="1"/>
</dbReference>
<dbReference type="Proteomes" id="UP000663887">
    <property type="component" value="Unassembled WGS sequence"/>
</dbReference>
<dbReference type="GO" id="GO:0005829">
    <property type="term" value="C:cytosol"/>
    <property type="evidence" value="ECO:0007669"/>
    <property type="project" value="TreeGrafter"/>
</dbReference>
<dbReference type="SUPFAM" id="SSF52799">
    <property type="entry name" value="(Phosphotyrosine protein) phosphatases II"/>
    <property type="match status" value="1"/>
</dbReference>
<organism evidence="11 12">
    <name type="scientific">Rotaria magnacalcarata</name>
    <dbReference type="NCBI Taxonomy" id="392030"/>
    <lineage>
        <taxon>Eukaryota</taxon>
        <taxon>Metazoa</taxon>
        <taxon>Spiralia</taxon>
        <taxon>Gnathifera</taxon>
        <taxon>Rotifera</taxon>
        <taxon>Eurotatoria</taxon>
        <taxon>Bdelloidea</taxon>
        <taxon>Philodinida</taxon>
        <taxon>Philodinidae</taxon>
        <taxon>Rotaria</taxon>
    </lineage>
</organism>
<dbReference type="InterPro" id="IPR000387">
    <property type="entry name" value="Tyr_Pase_dom"/>
</dbReference>
<evidence type="ECO:0000313" key="10">
    <source>
        <dbReference type="EMBL" id="CAF2112715.1"/>
    </source>
</evidence>
<dbReference type="EMBL" id="CAJNRF010008673">
    <property type="protein sequence ID" value="CAF2103409.1"/>
    <property type="molecule type" value="Genomic_DNA"/>
</dbReference>
<dbReference type="EMBL" id="CAJNRE010012702">
    <property type="protein sequence ID" value="CAF2112715.1"/>
    <property type="molecule type" value="Genomic_DNA"/>
</dbReference>
<feature type="region of interest" description="Disordered" evidence="6">
    <location>
        <begin position="321"/>
        <end position="343"/>
    </location>
</feature>
<dbReference type="Gene3D" id="3.90.190.10">
    <property type="entry name" value="Protein tyrosine phosphatase superfamily"/>
    <property type="match status" value="1"/>
</dbReference>
<dbReference type="PROSITE" id="PS50054">
    <property type="entry name" value="TYR_PHOSPHATASE_DUAL"/>
    <property type="match status" value="1"/>
</dbReference>
<dbReference type="Proteomes" id="UP000663856">
    <property type="component" value="Unassembled WGS sequence"/>
</dbReference>
<dbReference type="GO" id="GO:0004722">
    <property type="term" value="F:protein serine/threonine phosphatase activity"/>
    <property type="evidence" value="ECO:0007669"/>
    <property type="project" value="UniProtKB-EC"/>
</dbReference>
<evidence type="ECO:0000256" key="1">
    <source>
        <dbReference type="ARBA" id="ARBA00008601"/>
    </source>
</evidence>
<evidence type="ECO:0000256" key="5">
    <source>
        <dbReference type="ARBA" id="ARBA00048336"/>
    </source>
</evidence>
<feature type="domain" description="Tyrosine specific protein phosphatases" evidence="8">
    <location>
        <begin position="70"/>
        <end position="127"/>
    </location>
</feature>
<evidence type="ECO:0000256" key="4">
    <source>
        <dbReference type="ARBA" id="ARBA00047761"/>
    </source>
</evidence>
<keyword evidence="2" id="KW-0378">Hydrolase</keyword>
<name>A0A816ZBY5_9BILA</name>
<keyword evidence="3" id="KW-0904">Protein phosphatase</keyword>
<feature type="compositionally biased region" description="Basic residues" evidence="6">
    <location>
        <begin position="334"/>
        <end position="343"/>
    </location>
</feature>
<protein>
    <recommendedName>
        <fullName evidence="13">Protein-tyrosine-phosphatase</fullName>
    </recommendedName>
</protein>
<dbReference type="SMART" id="SM00195">
    <property type="entry name" value="DSPc"/>
    <property type="match status" value="1"/>
</dbReference>
<evidence type="ECO:0008006" key="13">
    <source>
        <dbReference type="Google" id="ProtNLM"/>
    </source>
</evidence>
<dbReference type="PROSITE" id="PS50056">
    <property type="entry name" value="TYR_PHOSPHATASE_2"/>
    <property type="match status" value="1"/>
</dbReference>
<dbReference type="GO" id="GO:0004725">
    <property type="term" value="F:protein tyrosine phosphatase activity"/>
    <property type="evidence" value="ECO:0007669"/>
    <property type="project" value="TreeGrafter"/>
</dbReference>
<dbReference type="InterPro" id="IPR016130">
    <property type="entry name" value="Tyr_Pase_AS"/>
</dbReference>
<dbReference type="InterPro" id="IPR029021">
    <property type="entry name" value="Prot-tyrosine_phosphatase-like"/>
</dbReference>